<gene>
    <name evidence="6" type="ORF">IFJ75_04135</name>
</gene>
<keyword evidence="1 6" id="KW-0489">Methyltransferase</keyword>
<dbReference type="PANTHER" id="PTHR43464">
    <property type="entry name" value="METHYLTRANSFERASE"/>
    <property type="match status" value="1"/>
</dbReference>
<dbReference type="EMBL" id="CP062222">
    <property type="protein sequence ID" value="QTC92109.1"/>
    <property type="molecule type" value="Genomic_DNA"/>
</dbReference>
<keyword evidence="3" id="KW-0949">S-adenosyl-L-methionine</keyword>
<dbReference type="PANTHER" id="PTHR43464:SF19">
    <property type="entry name" value="UBIQUINONE BIOSYNTHESIS O-METHYLTRANSFERASE, MITOCHONDRIAL"/>
    <property type="match status" value="1"/>
</dbReference>
<evidence type="ECO:0000256" key="2">
    <source>
        <dbReference type="ARBA" id="ARBA00022679"/>
    </source>
</evidence>
<accession>A0A975GWS0</accession>
<protein>
    <submittedName>
        <fullName evidence="6">Class I SAM-dependent methyltransferase</fullName>
    </submittedName>
</protein>
<dbReference type="KEGG" id="bgoe:IFJ75_04135"/>
<sequence length="260" mass="27828">MARSHRRRRPGGGVPPVGLVDPQTVPRRTEGRGVTASFTPALGHAALSGFYDPAIALLTRERVWRARLLDQVAPKPGETIIDLGCGTGSFAVSLAQRVPGARIIGLDPDGDILKRAQAKAAAAGQDIRFVEGFARDVATILGDGVADKVVSSLVFHQLPMEEKRRGLAAALRALKPGGTLHIADYGRQAGAMRFLFRIVQSLDGYENTQPNADGILPRLIAEAGFANVRECETLATLTGSISFYRAERSLMEAAPPTVRR</sequence>
<dbReference type="AlphaFoldDB" id="A0A975GWS0"/>
<feature type="region of interest" description="Disordered" evidence="4">
    <location>
        <begin position="1"/>
        <end position="32"/>
    </location>
</feature>
<dbReference type="Proteomes" id="UP000663918">
    <property type="component" value="Chromosome"/>
</dbReference>
<evidence type="ECO:0000313" key="6">
    <source>
        <dbReference type="EMBL" id="QTC92109.1"/>
    </source>
</evidence>
<keyword evidence="7" id="KW-1185">Reference proteome</keyword>
<dbReference type="SUPFAM" id="SSF53335">
    <property type="entry name" value="S-adenosyl-L-methionine-dependent methyltransferases"/>
    <property type="match status" value="1"/>
</dbReference>
<dbReference type="Gene3D" id="3.40.50.150">
    <property type="entry name" value="Vaccinia Virus protein VP39"/>
    <property type="match status" value="1"/>
</dbReference>
<evidence type="ECO:0000256" key="3">
    <source>
        <dbReference type="ARBA" id="ARBA00022691"/>
    </source>
</evidence>
<organism evidence="6 7">
    <name type="scientific">Brevundimonas goettingensis</name>
    <dbReference type="NCBI Taxonomy" id="2774190"/>
    <lineage>
        <taxon>Bacteria</taxon>
        <taxon>Pseudomonadati</taxon>
        <taxon>Pseudomonadota</taxon>
        <taxon>Alphaproteobacteria</taxon>
        <taxon>Caulobacterales</taxon>
        <taxon>Caulobacteraceae</taxon>
        <taxon>Brevundimonas</taxon>
    </lineage>
</organism>
<evidence type="ECO:0000256" key="1">
    <source>
        <dbReference type="ARBA" id="ARBA00022603"/>
    </source>
</evidence>
<name>A0A975GWS0_9CAUL</name>
<dbReference type="GO" id="GO:0032259">
    <property type="term" value="P:methylation"/>
    <property type="evidence" value="ECO:0007669"/>
    <property type="project" value="UniProtKB-KW"/>
</dbReference>
<dbReference type="CDD" id="cd02440">
    <property type="entry name" value="AdoMet_MTases"/>
    <property type="match status" value="1"/>
</dbReference>
<evidence type="ECO:0000313" key="7">
    <source>
        <dbReference type="Proteomes" id="UP000663918"/>
    </source>
</evidence>
<dbReference type="Pfam" id="PF13649">
    <property type="entry name" value="Methyltransf_25"/>
    <property type="match status" value="1"/>
</dbReference>
<dbReference type="InterPro" id="IPR029063">
    <property type="entry name" value="SAM-dependent_MTases_sf"/>
</dbReference>
<dbReference type="GO" id="GO:0008168">
    <property type="term" value="F:methyltransferase activity"/>
    <property type="evidence" value="ECO:0007669"/>
    <property type="project" value="UniProtKB-KW"/>
</dbReference>
<feature type="compositionally biased region" description="Basic residues" evidence="4">
    <location>
        <begin position="1"/>
        <end position="10"/>
    </location>
</feature>
<feature type="domain" description="Methyltransferase" evidence="5">
    <location>
        <begin position="80"/>
        <end position="178"/>
    </location>
</feature>
<evidence type="ECO:0000256" key="4">
    <source>
        <dbReference type="SAM" id="MobiDB-lite"/>
    </source>
</evidence>
<reference evidence="6" key="1">
    <citation type="submission" date="2020-09" db="EMBL/GenBank/DDBJ databases">
        <title>Brevundimonas sp. LVF2 isolated from a puddle in Goettingen, Germany.</title>
        <authorList>
            <person name="Friedrich I."/>
            <person name="Klassen A."/>
            <person name="Hannes N."/>
            <person name="Schneider D."/>
            <person name="Hertel R."/>
            <person name="Daniel R."/>
        </authorList>
    </citation>
    <scope>NUCLEOTIDE SEQUENCE</scope>
    <source>
        <strain evidence="6">LVF2</strain>
    </source>
</reference>
<keyword evidence="2" id="KW-0808">Transferase</keyword>
<evidence type="ECO:0000259" key="5">
    <source>
        <dbReference type="Pfam" id="PF13649"/>
    </source>
</evidence>
<dbReference type="InterPro" id="IPR041698">
    <property type="entry name" value="Methyltransf_25"/>
</dbReference>
<proteinExistence type="predicted"/>